<dbReference type="InterPro" id="IPR038670">
    <property type="entry name" value="HslJ-like_sf"/>
</dbReference>
<dbReference type="InterPro" id="IPR005184">
    <property type="entry name" value="DUF306_Meta_HslJ"/>
</dbReference>
<evidence type="ECO:0000259" key="2">
    <source>
        <dbReference type="Pfam" id="PF03724"/>
    </source>
</evidence>
<keyword evidence="4" id="KW-1185">Reference proteome</keyword>
<accession>A0A6N8JGC1</accession>
<dbReference type="EMBL" id="WRXO01000010">
    <property type="protein sequence ID" value="MVT44267.1"/>
    <property type="molecule type" value="Genomic_DNA"/>
</dbReference>
<dbReference type="OrthoDB" id="880459at2"/>
<dbReference type="PANTHER" id="PTHR35535:SF2">
    <property type="entry name" value="DUF306 DOMAIN-CONTAINING PROTEIN"/>
    <property type="match status" value="1"/>
</dbReference>
<evidence type="ECO:0000313" key="4">
    <source>
        <dbReference type="Proteomes" id="UP000468388"/>
    </source>
</evidence>
<organism evidence="3 4">
    <name type="scientific">Chitinophaga oryziterrae</name>
    <dbReference type="NCBI Taxonomy" id="1031224"/>
    <lineage>
        <taxon>Bacteria</taxon>
        <taxon>Pseudomonadati</taxon>
        <taxon>Bacteroidota</taxon>
        <taxon>Chitinophagia</taxon>
        <taxon>Chitinophagales</taxon>
        <taxon>Chitinophagaceae</taxon>
        <taxon>Chitinophaga</taxon>
    </lineage>
</organism>
<evidence type="ECO:0000313" key="3">
    <source>
        <dbReference type="EMBL" id="MVT44267.1"/>
    </source>
</evidence>
<dbReference type="Gene3D" id="2.40.128.270">
    <property type="match status" value="1"/>
</dbReference>
<feature type="signal peptide" evidence="1">
    <location>
        <begin position="1"/>
        <end position="23"/>
    </location>
</feature>
<feature type="domain" description="DUF306" evidence="2">
    <location>
        <begin position="51"/>
        <end position="149"/>
    </location>
</feature>
<reference evidence="3 4" key="1">
    <citation type="submission" date="2019-12" db="EMBL/GenBank/DDBJ databases">
        <title>The draft genomic sequence of strain Chitinophaga oryziterrae JCM 16595.</title>
        <authorList>
            <person name="Zhang X."/>
        </authorList>
    </citation>
    <scope>NUCLEOTIDE SEQUENCE [LARGE SCALE GENOMIC DNA]</scope>
    <source>
        <strain evidence="3 4">JCM 16595</strain>
    </source>
</reference>
<evidence type="ECO:0000256" key="1">
    <source>
        <dbReference type="SAM" id="SignalP"/>
    </source>
</evidence>
<protein>
    <submittedName>
        <fullName evidence="3">META domain-containing protein</fullName>
    </submittedName>
</protein>
<dbReference type="PROSITE" id="PS51257">
    <property type="entry name" value="PROKAR_LIPOPROTEIN"/>
    <property type="match status" value="1"/>
</dbReference>
<name>A0A6N8JGC1_9BACT</name>
<proteinExistence type="predicted"/>
<dbReference type="AlphaFoldDB" id="A0A6N8JGC1"/>
<sequence length="163" mass="18337">MFYKLTLTLAVMLAIACNPPATTKETTKVPSVKDAVKEVNLTGSVWHYIQLKRWKLLQMNGQLQEQSPIWLEFDTTAHRISGNGGCNKLAGAYNLAGDVITFRQVISTRMACVDQDANERESIFLRLLSDHAYTFDVADQTLQLYDSSKIILMFGAMDKESQK</sequence>
<comment type="caution">
    <text evidence="3">The sequence shown here is derived from an EMBL/GenBank/DDBJ whole genome shotgun (WGS) entry which is preliminary data.</text>
</comment>
<feature type="chain" id="PRO_5026695339" evidence="1">
    <location>
        <begin position="24"/>
        <end position="163"/>
    </location>
</feature>
<keyword evidence="1" id="KW-0732">Signal</keyword>
<dbReference type="Proteomes" id="UP000468388">
    <property type="component" value="Unassembled WGS sequence"/>
</dbReference>
<gene>
    <name evidence="3" type="ORF">GO495_26970</name>
</gene>
<dbReference type="RefSeq" id="WP_157303057.1">
    <property type="nucleotide sequence ID" value="NZ_BAAAZB010000021.1"/>
</dbReference>
<dbReference type="Pfam" id="PF03724">
    <property type="entry name" value="META"/>
    <property type="match status" value="1"/>
</dbReference>
<dbReference type="InterPro" id="IPR053147">
    <property type="entry name" value="Hsp_HslJ-like"/>
</dbReference>
<dbReference type="PANTHER" id="PTHR35535">
    <property type="entry name" value="HEAT SHOCK PROTEIN HSLJ"/>
    <property type="match status" value="1"/>
</dbReference>